<dbReference type="SUPFAM" id="SSF52540">
    <property type="entry name" value="P-loop containing nucleoside triphosphate hydrolases"/>
    <property type="match status" value="1"/>
</dbReference>
<geneLocation type="chloroplast" evidence="4"/>
<keyword evidence="2" id="KW-0472">Membrane</keyword>
<keyword evidence="4" id="KW-0150">Chloroplast</keyword>
<dbReference type="Pfam" id="PF00004">
    <property type="entry name" value="AAA"/>
    <property type="match status" value="2"/>
</dbReference>
<keyword evidence="4" id="KW-0131">Cell cycle</keyword>
<organism evidence="4">
    <name type="scientific">Pseudocharacium americanum</name>
    <dbReference type="NCBI Taxonomy" id="231080"/>
    <lineage>
        <taxon>Eukaryota</taxon>
        <taxon>Viridiplantae</taxon>
        <taxon>Chlorophyta</taxon>
        <taxon>core chlorophytes</taxon>
        <taxon>Ulvophyceae</taxon>
        <taxon>Ignatiales</taxon>
        <taxon>Ignatiaceae</taxon>
        <taxon>Pseudocharacium</taxon>
    </lineage>
</organism>
<dbReference type="Gene3D" id="1.10.8.60">
    <property type="match status" value="1"/>
</dbReference>
<dbReference type="PANTHER" id="PTHR23076:SF97">
    <property type="entry name" value="ATP-DEPENDENT ZINC METALLOPROTEASE YME1L1"/>
    <property type="match status" value="1"/>
</dbReference>
<keyword evidence="2" id="KW-0812">Transmembrane</keyword>
<accession>A0A1W6EGP6</accession>
<dbReference type="SMART" id="SM00382">
    <property type="entry name" value="AAA"/>
    <property type="match status" value="1"/>
</dbReference>
<evidence type="ECO:0000259" key="3">
    <source>
        <dbReference type="SMART" id="SM00382"/>
    </source>
</evidence>
<dbReference type="GO" id="GO:0051301">
    <property type="term" value="P:cell division"/>
    <property type="evidence" value="ECO:0007669"/>
    <property type="project" value="UniProtKB-KW"/>
</dbReference>
<dbReference type="CDD" id="cd19481">
    <property type="entry name" value="RecA-like_protease"/>
    <property type="match status" value="1"/>
</dbReference>
<dbReference type="InterPro" id="IPR003960">
    <property type="entry name" value="ATPase_AAA_CS"/>
</dbReference>
<feature type="region of interest" description="Disordered" evidence="1">
    <location>
        <begin position="1818"/>
        <end position="1838"/>
    </location>
</feature>
<evidence type="ECO:0000313" key="4">
    <source>
        <dbReference type="EMBL" id="ARK14563.1"/>
    </source>
</evidence>
<dbReference type="GO" id="GO:0016887">
    <property type="term" value="F:ATP hydrolysis activity"/>
    <property type="evidence" value="ECO:0007669"/>
    <property type="project" value="InterPro"/>
</dbReference>
<feature type="transmembrane region" description="Helical" evidence="2">
    <location>
        <begin position="67"/>
        <end position="85"/>
    </location>
</feature>
<name>A0A1W6EGP6_9CHLO</name>
<dbReference type="GO" id="GO:0005524">
    <property type="term" value="F:ATP binding"/>
    <property type="evidence" value="ECO:0007669"/>
    <property type="project" value="InterPro"/>
</dbReference>
<dbReference type="Gene3D" id="3.40.50.300">
    <property type="entry name" value="P-loop containing nucleotide triphosphate hydrolases"/>
    <property type="match status" value="2"/>
</dbReference>
<feature type="domain" description="AAA+ ATPase" evidence="3">
    <location>
        <begin position="1483"/>
        <end position="1717"/>
    </location>
</feature>
<reference evidence="4" key="1">
    <citation type="journal article" date="2017" name="Sci. Rep.">
        <title>Divergent copies of the large inverted repeat in the chloroplast genomes of ulvophycean green algae.</title>
        <authorList>
            <person name="Turmel M."/>
            <person name="Otis C."/>
            <person name="Lemieux C."/>
        </authorList>
    </citation>
    <scope>NUCLEOTIDE SEQUENCE</scope>
</reference>
<dbReference type="PROSITE" id="PS00674">
    <property type="entry name" value="AAA"/>
    <property type="match status" value="1"/>
</dbReference>
<dbReference type="GeneID" id="32890105"/>
<protein>
    <submittedName>
        <fullName evidence="4">Cell division protein</fullName>
    </submittedName>
</protein>
<dbReference type="InterPro" id="IPR027417">
    <property type="entry name" value="P-loop_NTPase"/>
</dbReference>
<dbReference type="GO" id="GO:0004176">
    <property type="term" value="F:ATP-dependent peptidase activity"/>
    <property type="evidence" value="ECO:0007669"/>
    <property type="project" value="TreeGrafter"/>
</dbReference>
<dbReference type="InterPro" id="IPR003959">
    <property type="entry name" value="ATPase_AAA_core"/>
</dbReference>
<sequence length="3129" mass="360616">MNNKKLKLTKIFDPLLKNQKFPIIMNFTFFFNKNVWKLTLYKLNVLVHDHKIQTKQKFIEYFNEQKNIRIILTLLAIGIGGYQITQIRYKDHFYFYFLRKNFSSVCLPFPTLTWETFNYLNYKYYLEQQIKRIDVYNDFLYIEMKPFWQNKQKQLYIGEFLPNSLFINEASNDQLNFKNNSGWEDFASSNWFNNDVKKLKDVKSNLTQLRLNDDVNTQKNNSLYNSTNLNLQKPIAVVSSAKRCNHNEARYSPSSETKFLQLCFLPSHNISQFILSEKIVYQGDELPNKLENSFETIERSSIPQIELNKVTQNEFSLLFPNDPIDQKTLPTSSNLTKEELKEFQVNQSQWLNLVESNPKTATNETLGALGEISSAQLHTNNRDNVGDLAELDLGDCASLRSHNLPNTQNLPNVPTEPIAFGDQAKLNQSKYNEKKSSPKFPFKFIFAPTAPSFISPSESTLFFKNRKKFTIEPNFINSVPLFAYKNTISKASIGRSPDWASSFSDFQNNKSSISNIVLKNSNVGDLAALDRFDRAKRDHPDFRKNAYYENLENFQQKLKKIFTEYVYSDFEAILSDLEKQQNEDPFLLDEEIELEPLNLSINELNDTQLLNDSSSSYSIESIQTIQLNESKSPSRPASNEHLDFTQRHPMEFISEFKQFLDDLSMQPRKMSGYQYPDSSIVNPKKLRIFEKILFNNERKNSHNSENWSEVSSNQLGELSFASLAQFNQLGELSFASLAQFNPLRNSRSSLRGSSFARSGKWIFDQSSSFVGIEHSSIDWLKIIKKIKNTKKLDIFSQTTFPQLSFAQMPSGGSRFARSLPYQSKILKITSIPKNFYSTIQTTNQWKKTNLEKLSYTNCSQPNNISISNKLDQNRMFSKTKLKPNLQNTDFEMSFLLPKNNGISETQFPKDLTRANGLSESTDAKQPREAAGAMLRELCSGANLSIAQAASRQPELCSGQLLWQQPKVVDTEAQFPKELNFVNSKLQTQYLRTNLNNYKAGFGGINVLSIEKVYEKFPKLIEQLKTESVYGPNLFENLEKLPFMSQKNYFRVRSLFQNHKMTWVDRTQFDPLDWSEFNKKQLILSSEARSPQDQLNQAQLNYDNATLINEPRELSSFVNQSSDSIESLDSEEQLIVPMYGIQSKGSLVSKAPSDLDPSCLGESSHSRWGGDFASLNRFNSNKPTQPKKTHIVFHFFTNSQTTLTSSEMQNIGYQIIYQKRKPNHDQILSLNLGDLASLDRLKNNSSTGRSSFNTDLNTSLQYGLSSFREFVIRINKHSHFSEIWEPLSNNWYMVLTQISFVFFVVKLMEDLYKKDYGSEIVSYIIEYIPPQFIEFLELDMVINSHKELRNIQKIEKRFKNIAGVSNLLPELGDLVWFLKNYDKNSVLLFNILNQILKPNKRGGSNFVRSFTQLPQTVFYQLSKNFSLSKAVNRNANYLGDQASLDQTDKKTTGGIELRREAARSPIESIYLNQESNKTRSYWNNRRGILLVGPPGTGKTLLVQAIAGEAGVPVLVQSASLLISQQNQTQETGDFRLKRLFDAARDQAPCIIFIDEIDSIGLKRENIMQHSSGNDNLIESIYTRKSSSNNRNLKQKRTSSAFNNDFDNFLPTPIIDTSQNNSNKTSSDREELFKQSASIHSVDEASSSLENQIAQNQITTSEYRQQQLTILTQFLVEMDGLKSLKGVVVVGATNRPETLDNALIRPGRLDRVLNIKLPGKTKRIDILKLYSQNLGVELSISWDYLASRTVGLSAAHLSAIMNRSAIQAILENTKHSTETIEYGIDAVSSSNSQKSKFQLMKLLSLGDQAKLDRSIKKRNDFTNPERTNCAKRNSPKFSELSEKKLDNAQAPFDSFTNEHGSDPNTNAWTRSSSLSDRVGSVFSSKRIENRSSEARSPEQIARSAIAPINFIEQRPIDRKSIYPMTPKRPIRGQLKSSSSIHSIFRISRAHSVLNIKNPRRLSFLWLNTSGNFGEIERSEIPPISRNEIASKSLKKNNLIEVFQNKYAYIQVLNLNFDRILINTQLNQLSEAQSPGAKQPDLQSGSIFIDIKNNEKQFYQKNRGRIKKILFFGKLLKTKINQFQKQLANCCGNNQRLLTQEQIERNEIPPNFPNLCEKSSNLVDQTAFDRLSEVKFPPNRAKLDSPNQLSETSFQPIKRSFIPPAQSTQMDFSLYITSNSIEEEILTVFQNLKTNCAQLNSPNLGDFASLDRCNETILSRLSANERVYNDSSPGGSRFARSNDLIKSIEPNYDAKQPELCSGAKQPELCSGQASLDSPERSSNTTSLVTNEIYLDIAYRIKLLQIKRSSFVNKEPYSFNLDKVSLDAKQPELCSGQRSSCFAPKVERLSDYSSEFPIDENSLKFGRSNIVRSNYQKSKKMTIIHNFVEFLNEFHFTIFDLIQNIQLNFGLFPNWVKGRLIPNTIERNEILYTYSSEILLISSSLNGSYFGSSTFQFSETFEYSLSLKPMNKLNQMLQKNFRQVELHELHSSENQTIQSVEKRFDQSLQFESIDPIELRSIPPRSIPPSHFNKTQFPQYEGSRFARSNASVLLNRLPIFEKSIEYPLSSAYLKNETLKKLSYYQAGRAFFDQFSREALINLWPKLKNLRKFSSGNLLTHDYAMNFLHFSRCYEFENYIISLLSGKGAEFFILSTQSEKIREAHASSSYLIDFEKTNDCFRLREAQSPSPNSPNESFSSNYPNVASLNCNNFSSLNVRRQDPFLIQTSEARFPQSSKLTENPGGLIFATPRSSSISDRVDQSTSHFNFNDRESAHYPSVQSTINKVNLLLNEVPYNKVHITTKRQEFNNQTTFNSTNQSNLSNRANKLISSSFDCAKRNPPNSLKNIRYYLFESFLTCQDTIQATQLLESMIDKWSFYSKKLLTRTSIKLPKNRQYQEIHQENEIEFLLELSNEIEKEFSKEIGFQKFRQNPNYQKWLTRAWWQNQITYHFRDFENRLDWYRVYLPDPDERHWNEEYVPSDSYYQNQQTHYSVTNSNIQSSYLQISFENPNFLTISFHFYEFIETSKSNDFMFIQHEKRNTNEFFEQKPINSSSVEDVDKTFSNYTLLNWNDFSKLDRDLIFQKIILNSVNTSFLRFDTSRDLLDYFADYLLRYEKLRSHEIQKINVSFSVQKH</sequence>
<dbReference type="EMBL" id="KY407658">
    <property type="protein sequence ID" value="ARK14563.1"/>
    <property type="molecule type" value="Genomic_DNA"/>
</dbReference>
<keyword evidence="4" id="KW-0934">Plastid</keyword>
<evidence type="ECO:0000256" key="2">
    <source>
        <dbReference type="SAM" id="Phobius"/>
    </source>
</evidence>
<dbReference type="GO" id="GO:0006508">
    <property type="term" value="P:proteolysis"/>
    <property type="evidence" value="ECO:0007669"/>
    <property type="project" value="TreeGrafter"/>
</dbReference>
<gene>
    <name evidence="4" type="primary">ftsH</name>
</gene>
<dbReference type="RefSeq" id="YP_009367604.1">
    <property type="nucleotide sequence ID" value="NC_034711.1"/>
</dbReference>
<proteinExistence type="predicted"/>
<evidence type="ECO:0000256" key="1">
    <source>
        <dbReference type="SAM" id="MobiDB-lite"/>
    </source>
</evidence>
<keyword evidence="2" id="KW-1133">Transmembrane helix</keyword>
<dbReference type="InterPro" id="IPR003593">
    <property type="entry name" value="AAA+_ATPase"/>
</dbReference>
<keyword evidence="4" id="KW-0132">Cell division</keyword>
<dbReference type="PANTHER" id="PTHR23076">
    <property type="entry name" value="METALLOPROTEASE M41 FTSH"/>
    <property type="match status" value="1"/>
</dbReference>